<protein>
    <submittedName>
        <fullName evidence="3">Clavaminate synthase-like protein</fullName>
    </submittedName>
</protein>
<dbReference type="Proteomes" id="UP000247233">
    <property type="component" value="Unassembled WGS sequence"/>
</dbReference>
<gene>
    <name evidence="3" type="ORF">BO70DRAFT_426461</name>
</gene>
<feature type="compositionally biased region" description="Polar residues" evidence="1">
    <location>
        <begin position="509"/>
        <end position="518"/>
    </location>
</feature>
<sequence length="608" mass="68798">MPPHLPLHETIPWALTSILNPAANDPILRCYNQSIDALHENLLPDPHAAIQLADSRLRVFPFKDVDDCWRRFYTDASIVQACVTIYENSGIPHHHHHHHHHRDDETGGRKRKRQPHTEYISRIIADFENWGDGNGDGAMEQGVTVDGDADAEWLEQTVHLLDKALIMTGAPLREAVVEGLIDSLQGAMRSGGGSGSGKDTRGDVKEGQGEEQGEEKGKFTPLFSPDAAPTPEIKFPIPRVSAPSFEYMERHIRLARTPVVITDAVGHWPALSTRPWASREYWFDRTFGGRRLVPVEIGRAYTDDDWGQRIVPFAEFVGKYIDADREQDGPTGYLAQHDLLAQIPALRRDISIPDYCFVDPPGPERDTPVYLAKRRGEEERGARRRRRRMRARQLGEEDDDGVESEASDSESECPSTGPFINTWMGPSWTISPLHHDQYDNIFVQVVGAKYIRLYSPHTPASQIYPKGKETVNQSAKPPFEGEEDHDDDSEEEHEDQTSHTPPNHDPDTQHPSTTIPSKPNNQQQNPTLPTETEPPHLIDMSNTSQVDLAAIEMSPAEEEQWEDLWPGFLQATYIETVLREGECLYIPVGWWHYVRSLRGGVSVSFWWE</sequence>
<reference evidence="3 4" key="1">
    <citation type="submission" date="2016-12" db="EMBL/GenBank/DDBJ databases">
        <title>The genomes of Aspergillus section Nigri reveals drivers in fungal speciation.</title>
        <authorList>
            <consortium name="DOE Joint Genome Institute"/>
            <person name="Vesth T.C."/>
            <person name="Nybo J."/>
            <person name="Theobald S."/>
            <person name="Brandl J."/>
            <person name="Frisvad J.C."/>
            <person name="Nielsen K.F."/>
            <person name="Lyhne E.K."/>
            <person name="Kogle M.E."/>
            <person name="Kuo A."/>
            <person name="Riley R."/>
            <person name="Clum A."/>
            <person name="Nolan M."/>
            <person name="Lipzen A."/>
            <person name="Salamov A."/>
            <person name="Henrissat B."/>
            <person name="Wiebenga A."/>
            <person name="De Vries R.P."/>
            <person name="Grigoriev I.V."/>
            <person name="Mortensen U.H."/>
            <person name="Andersen M.R."/>
            <person name="Baker S.E."/>
        </authorList>
    </citation>
    <scope>NUCLEOTIDE SEQUENCE [LARGE SCALE GENOMIC DNA]</scope>
    <source>
        <strain evidence="3 4">CBS 117.55</strain>
    </source>
</reference>
<dbReference type="STRING" id="1448321.A0A317X0M9"/>
<organism evidence="3 4">
    <name type="scientific">Aspergillus heteromorphus CBS 117.55</name>
    <dbReference type="NCBI Taxonomy" id="1448321"/>
    <lineage>
        <taxon>Eukaryota</taxon>
        <taxon>Fungi</taxon>
        <taxon>Dikarya</taxon>
        <taxon>Ascomycota</taxon>
        <taxon>Pezizomycotina</taxon>
        <taxon>Eurotiomycetes</taxon>
        <taxon>Eurotiomycetidae</taxon>
        <taxon>Eurotiales</taxon>
        <taxon>Aspergillaceae</taxon>
        <taxon>Aspergillus</taxon>
        <taxon>Aspergillus subgen. Circumdati</taxon>
    </lineage>
</organism>
<feature type="region of interest" description="Disordered" evidence="1">
    <location>
        <begin position="459"/>
        <end position="538"/>
    </location>
</feature>
<feature type="region of interest" description="Disordered" evidence="1">
    <location>
        <begin position="92"/>
        <end position="115"/>
    </location>
</feature>
<evidence type="ECO:0000313" key="3">
    <source>
        <dbReference type="EMBL" id="PWY90070.1"/>
    </source>
</evidence>
<dbReference type="RefSeq" id="XP_025402901.1">
    <property type="nucleotide sequence ID" value="XM_025547788.1"/>
</dbReference>
<proteinExistence type="predicted"/>
<name>A0A317X0M9_9EURO</name>
<dbReference type="PANTHER" id="PTHR12461">
    <property type="entry name" value="HYPOXIA-INDUCIBLE FACTOR 1 ALPHA INHIBITOR-RELATED"/>
    <property type="match status" value="1"/>
</dbReference>
<feature type="compositionally biased region" description="Basic residues" evidence="1">
    <location>
        <begin position="92"/>
        <end position="101"/>
    </location>
</feature>
<evidence type="ECO:0000313" key="4">
    <source>
        <dbReference type="Proteomes" id="UP000247233"/>
    </source>
</evidence>
<dbReference type="PROSITE" id="PS51184">
    <property type="entry name" value="JMJC"/>
    <property type="match status" value="1"/>
</dbReference>
<keyword evidence="4" id="KW-1185">Reference proteome</keyword>
<feature type="compositionally biased region" description="Basic residues" evidence="1">
    <location>
        <begin position="382"/>
        <end position="391"/>
    </location>
</feature>
<dbReference type="OrthoDB" id="47172at2759"/>
<dbReference type="InterPro" id="IPR041667">
    <property type="entry name" value="Cupin_8"/>
</dbReference>
<dbReference type="AlphaFoldDB" id="A0A317X0M9"/>
<feature type="region of interest" description="Disordered" evidence="1">
    <location>
        <begin position="366"/>
        <end position="418"/>
    </location>
</feature>
<feature type="compositionally biased region" description="Acidic residues" evidence="1">
    <location>
        <begin position="396"/>
        <end position="411"/>
    </location>
</feature>
<feature type="compositionally biased region" description="Low complexity" evidence="1">
    <location>
        <begin position="519"/>
        <end position="531"/>
    </location>
</feature>
<dbReference type="VEuPathDB" id="FungiDB:BO70DRAFT_426461"/>
<comment type="caution">
    <text evidence="3">The sequence shown here is derived from an EMBL/GenBank/DDBJ whole genome shotgun (WGS) entry which is preliminary data.</text>
</comment>
<feature type="compositionally biased region" description="Acidic residues" evidence="1">
    <location>
        <begin position="480"/>
        <end position="494"/>
    </location>
</feature>
<feature type="compositionally biased region" description="Basic and acidic residues" evidence="1">
    <location>
        <begin position="198"/>
        <end position="218"/>
    </location>
</feature>
<evidence type="ECO:0000256" key="1">
    <source>
        <dbReference type="SAM" id="MobiDB-lite"/>
    </source>
</evidence>
<accession>A0A317X0M9</accession>
<dbReference type="Gene3D" id="2.60.120.650">
    <property type="entry name" value="Cupin"/>
    <property type="match status" value="1"/>
</dbReference>
<feature type="region of interest" description="Disordered" evidence="1">
    <location>
        <begin position="187"/>
        <end position="222"/>
    </location>
</feature>
<feature type="domain" description="JmjC" evidence="2">
    <location>
        <begin position="332"/>
        <end position="608"/>
    </location>
</feature>
<dbReference type="SMART" id="SM00558">
    <property type="entry name" value="JmjC"/>
    <property type="match status" value="1"/>
</dbReference>
<dbReference type="GeneID" id="37070025"/>
<dbReference type="EMBL" id="MSFL01000003">
    <property type="protein sequence ID" value="PWY90070.1"/>
    <property type="molecule type" value="Genomic_DNA"/>
</dbReference>
<evidence type="ECO:0000259" key="2">
    <source>
        <dbReference type="PROSITE" id="PS51184"/>
    </source>
</evidence>
<dbReference type="PANTHER" id="PTHR12461:SF101">
    <property type="entry name" value="TRNA WYBUTOSINE-SYNTHESIZING PROTEIN 4"/>
    <property type="match status" value="1"/>
</dbReference>
<dbReference type="Pfam" id="PF13621">
    <property type="entry name" value="Cupin_8"/>
    <property type="match status" value="1"/>
</dbReference>
<dbReference type="SUPFAM" id="SSF51197">
    <property type="entry name" value="Clavaminate synthase-like"/>
    <property type="match status" value="1"/>
</dbReference>
<dbReference type="InterPro" id="IPR003347">
    <property type="entry name" value="JmjC_dom"/>
</dbReference>